<dbReference type="RefSeq" id="WP_188313629.1">
    <property type="nucleotide sequence ID" value="NZ_JABTCG010000002.1"/>
</dbReference>
<keyword evidence="6" id="KW-1185">Reference proteome</keyword>
<dbReference type="PRINTS" id="PR00032">
    <property type="entry name" value="HTHARAC"/>
</dbReference>
<proteinExistence type="predicted"/>
<gene>
    <name evidence="5" type="ORF">HPE63_07480</name>
</gene>
<keyword evidence="3" id="KW-0804">Transcription</keyword>
<reference evidence="5 6" key="1">
    <citation type="submission" date="2020-05" db="EMBL/GenBank/DDBJ databases">
        <title>The draft genome sequence of Maribacter arenosus CAU 1321.</title>
        <authorList>
            <person name="Mu L."/>
        </authorList>
    </citation>
    <scope>NUCLEOTIDE SEQUENCE [LARGE SCALE GENOMIC DNA]</scope>
    <source>
        <strain evidence="5 6">CAU 1321</strain>
    </source>
</reference>
<keyword evidence="1" id="KW-0805">Transcription regulation</keyword>
<evidence type="ECO:0000256" key="3">
    <source>
        <dbReference type="ARBA" id="ARBA00023163"/>
    </source>
</evidence>
<evidence type="ECO:0000256" key="2">
    <source>
        <dbReference type="ARBA" id="ARBA00023125"/>
    </source>
</evidence>
<organism evidence="5 6">
    <name type="scientific">Maribacter arenosus</name>
    <dbReference type="NCBI Taxonomy" id="1854708"/>
    <lineage>
        <taxon>Bacteria</taxon>
        <taxon>Pseudomonadati</taxon>
        <taxon>Bacteroidota</taxon>
        <taxon>Flavobacteriia</taxon>
        <taxon>Flavobacteriales</taxon>
        <taxon>Flavobacteriaceae</taxon>
        <taxon>Maribacter</taxon>
    </lineage>
</organism>
<dbReference type="EMBL" id="JABTCG010000002">
    <property type="protein sequence ID" value="MBD0850504.1"/>
    <property type="molecule type" value="Genomic_DNA"/>
</dbReference>
<dbReference type="Gene3D" id="3.30.70.1230">
    <property type="entry name" value="Nucleotide cyclase"/>
    <property type="match status" value="1"/>
</dbReference>
<dbReference type="Gene3D" id="1.10.10.60">
    <property type="entry name" value="Homeodomain-like"/>
    <property type="match status" value="1"/>
</dbReference>
<evidence type="ECO:0000256" key="1">
    <source>
        <dbReference type="ARBA" id="ARBA00023015"/>
    </source>
</evidence>
<dbReference type="InterPro" id="IPR020449">
    <property type="entry name" value="Tscrpt_reg_AraC-type_HTH"/>
</dbReference>
<dbReference type="InterPro" id="IPR018060">
    <property type="entry name" value="HTH_AraC"/>
</dbReference>
<dbReference type="InterPro" id="IPR029787">
    <property type="entry name" value="Nucleotide_cyclase"/>
</dbReference>
<protein>
    <submittedName>
        <fullName evidence="5">Helix-turn-helix transcriptional regulator</fullName>
    </submittedName>
</protein>
<dbReference type="InterPro" id="IPR009057">
    <property type="entry name" value="Homeodomain-like_sf"/>
</dbReference>
<dbReference type="Proteomes" id="UP000598350">
    <property type="component" value="Unassembled WGS sequence"/>
</dbReference>
<name>A0ABR7VA12_9FLAO</name>
<dbReference type="InterPro" id="IPR018062">
    <property type="entry name" value="HTH_AraC-typ_CS"/>
</dbReference>
<evidence type="ECO:0000313" key="5">
    <source>
        <dbReference type="EMBL" id="MBD0850504.1"/>
    </source>
</evidence>
<dbReference type="SUPFAM" id="SSF55073">
    <property type="entry name" value="Nucleotide cyclase"/>
    <property type="match status" value="1"/>
</dbReference>
<dbReference type="PROSITE" id="PS01124">
    <property type="entry name" value="HTH_ARAC_FAMILY_2"/>
    <property type="match status" value="1"/>
</dbReference>
<accession>A0ABR7VA12</accession>
<dbReference type="PROSITE" id="PS00041">
    <property type="entry name" value="HTH_ARAC_FAMILY_1"/>
    <property type="match status" value="1"/>
</dbReference>
<sequence>MSISMESPALSATRDFRVVMVLEAGDAIHSSFARQLDIFSQKFHRSITKTIHQFKGHIVKHDNHRYEVFFTSSTNAVLCALKIKYNFKYIGQRVDSNHKHLGIGISVSPEDNPAETTARASQLCEMVPGPIVITTKVKEMYEQENRQAKIDPDLIRTLKPKEERFLAQVMAFSQTHWNNPRFTLKTLGTELGLSRAQLYRNLKKLTGKPPTAFMREYRLNKALHLLHLQFGNISEVAHETGFNSPTYFTRCFVNTYGMLPSKYAQLNLRV</sequence>
<keyword evidence="2" id="KW-0238">DNA-binding</keyword>
<dbReference type="PANTHER" id="PTHR43280:SF2">
    <property type="entry name" value="HTH-TYPE TRANSCRIPTIONAL REGULATOR EXSA"/>
    <property type="match status" value="1"/>
</dbReference>
<feature type="domain" description="HTH araC/xylS-type" evidence="4">
    <location>
        <begin position="167"/>
        <end position="266"/>
    </location>
</feature>
<comment type="caution">
    <text evidence="5">The sequence shown here is derived from an EMBL/GenBank/DDBJ whole genome shotgun (WGS) entry which is preliminary data.</text>
</comment>
<evidence type="ECO:0000259" key="4">
    <source>
        <dbReference type="PROSITE" id="PS01124"/>
    </source>
</evidence>
<dbReference type="PANTHER" id="PTHR43280">
    <property type="entry name" value="ARAC-FAMILY TRANSCRIPTIONAL REGULATOR"/>
    <property type="match status" value="1"/>
</dbReference>
<dbReference type="Pfam" id="PF12833">
    <property type="entry name" value="HTH_18"/>
    <property type="match status" value="1"/>
</dbReference>
<dbReference type="SMART" id="SM00342">
    <property type="entry name" value="HTH_ARAC"/>
    <property type="match status" value="1"/>
</dbReference>
<dbReference type="SUPFAM" id="SSF46689">
    <property type="entry name" value="Homeodomain-like"/>
    <property type="match status" value="1"/>
</dbReference>
<evidence type="ECO:0000313" key="6">
    <source>
        <dbReference type="Proteomes" id="UP000598350"/>
    </source>
</evidence>